<dbReference type="Proteomes" id="UP000076871">
    <property type="component" value="Unassembled WGS sequence"/>
</dbReference>
<sequence length="153" mass="17082">MTDLAGSKVNRTIDKRHCSWSRDKREEGGQDASTRLKYGRLYSSLAECGVSAAMPPFAIAISCGEWRRIWQTNSSKIVTHSRRFLKNNACSPYSMEESIMKSLEQCVLLGKGEGERTHAGATQTRFCQAVTRLWLSHHSRSNASHVSSKSNGM</sequence>
<evidence type="ECO:0000313" key="2">
    <source>
        <dbReference type="Proteomes" id="UP000076871"/>
    </source>
</evidence>
<dbReference type="AlphaFoldDB" id="A0A165D4Z6"/>
<gene>
    <name evidence="1" type="ORF">LAESUDRAFT_312088</name>
</gene>
<dbReference type="RefSeq" id="XP_040761904.1">
    <property type="nucleotide sequence ID" value="XM_040901959.1"/>
</dbReference>
<organism evidence="1 2">
    <name type="scientific">Laetiporus sulphureus 93-53</name>
    <dbReference type="NCBI Taxonomy" id="1314785"/>
    <lineage>
        <taxon>Eukaryota</taxon>
        <taxon>Fungi</taxon>
        <taxon>Dikarya</taxon>
        <taxon>Basidiomycota</taxon>
        <taxon>Agaricomycotina</taxon>
        <taxon>Agaricomycetes</taxon>
        <taxon>Polyporales</taxon>
        <taxon>Laetiporus</taxon>
    </lineage>
</organism>
<dbReference type="EMBL" id="KV427638">
    <property type="protein sequence ID" value="KZT04164.1"/>
    <property type="molecule type" value="Genomic_DNA"/>
</dbReference>
<protein>
    <submittedName>
        <fullName evidence="1">Uncharacterized protein</fullName>
    </submittedName>
</protein>
<reference evidence="1 2" key="1">
    <citation type="journal article" date="2016" name="Mol. Biol. Evol.">
        <title>Comparative Genomics of Early-Diverging Mushroom-Forming Fungi Provides Insights into the Origins of Lignocellulose Decay Capabilities.</title>
        <authorList>
            <person name="Nagy L.G."/>
            <person name="Riley R."/>
            <person name="Tritt A."/>
            <person name="Adam C."/>
            <person name="Daum C."/>
            <person name="Floudas D."/>
            <person name="Sun H."/>
            <person name="Yadav J.S."/>
            <person name="Pangilinan J."/>
            <person name="Larsson K.H."/>
            <person name="Matsuura K."/>
            <person name="Barry K."/>
            <person name="Labutti K."/>
            <person name="Kuo R."/>
            <person name="Ohm R.A."/>
            <person name="Bhattacharya S.S."/>
            <person name="Shirouzu T."/>
            <person name="Yoshinaga Y."/>
            <person name="Martin F.M."/>
            <person name="Grigoriev I.V."/>
            <person name="Hibbett D.S."/>
        </authorList>
    </citation>
    <scope>NUCLEOTIDE SEQUENCE [LARGE SCALE GENOMIC DNA]</scope>
    <source>
        <strain evidence="1 2">93-53</strain>
    </source>
</reference>
<proteinExistence type="predicted"/>
<name>A0A165D4Z6_9APHY</name>
<accession>A0A165D4Z6</accession>
<dbReference type="GeneID" id="63818990"/>
<dbReference type="InParanoid" id="A0A165D4Z6"/>
<keyword evidence="2" id="KW-1185">Reference proteome</keyword>
<evidence type="ECO:0000313" key="1">
    <source>
        <dbReference type="EMBL" id="KZT04164.1"/>
    </source>
</evidence>